<dbReference type="InterPro" id="IPR038765">
    <property type="entry name" value="Papain-like_cys_pep_sf"/>
</dbReference>
<proteinExistence type="predicted"/>
<evidence type="ECO:0000259" key="2">
    <source>
        <dbReference type="SMART" id="SM00460"/>
    </source>
</evidence>
<dbReference type="SMART" id="SM00460">
    <property type="entry name" value="TGc"/>
    <property type="match status" value="1"/>
</dbReference>
<dbReference type="SUPFAM" id="SSF54001">
    <property type="entry name" value="Cysteine proteinases"/>
    <property type="match status" value="1"/>
</dbReference>
<sequence>MFDLHAARRRSAPPPTGALASAAGSEPSPPVSLTSSPRSTGGRPSLSAVFGPLSLLSAVSPAADATDADPALRAAGHQQAGDPDPPLLESAHDPALLVFELEDVTGSDSGGAAGQGGVGAGMGAPRHRSGGSGIGIGIGIGIGAVDPLSPASTSTPMPIPTVVSRRRRSSRRDRVLIHSASTGSLFPVTVLMPSPSLGSALSPAASSGLGISPGVDGGYPPDASAVAGSAGSAGFAALASSYGSAESSLGIGSYGAESLGTSSFGAGSFGAGSFGATGAMRLSPQQQQQYHHFQQQFQLFQQYQQQQSPTQQQLLAGAAYSPISESSIRNEPHYLPSPANAPARADIVMHEDAGISDVKRLCMPSAACGDWRMSAAAWGRDFKIVYAFDEAGRRETQVASLRPQSAKPVHCCGVPRTLGMCDPAKWVFQGSEYDSALTLMYARMDGCIPSYVKLVEPKFIIPWRYKNRKTGAISWKIIHMCGDNVQDAESETIVVNIHRDHKLRELIASVRTQAASMRDVELAEYLLAVIRELMGDYGLPGGATSTQADASLLKQMQQQGHNFMLLTSVRIGLCRHKALLFKILSDAVGLDCALVTGYSTGGRHQWNVITLSDGESFIIDPTSPHFTWTKHGSFRTKAYRISADMSFGHGGLTLKKMGVL</sequence>
<evidence type="ECO:0000256" key="1">
    <source>
        <dbReference type="SAM" id="MobiDB-lite"/>
    </source>
</evidence>
<dbReference type="Proteomes" id="UP001527925">
    <property type="component" value="Unassembled WGS sequence"/>
</dbReference>
<dbReference type="InterPro" id="IPR002931">
    <property type="entry name" value="Transglutaminase-like"/>
</dbReference>
<feature type="region of interest" description="Disordered" evidence="1">
    <location>
        <begin position="1"/>
        <end position="47"/>
    </location>
</feature>
<dbReference type="Pfam" id="PF14381">
    <property type="entry name" value="EDR1_CTR1_ARMC3_pept"/>
    <property type="match status" value="1"/>
</dbReference>
<name>A0ABR4N8Q4_9FUNG</name>
<feature type="domain" description="Transglutaminase-like" evidence="2">
    <location>
        <begin position="566"/>
        <end position="623"/>
    </location>
</feature>
<accession>A0ABR4N8Q4</accession>
<dbReference type="EMBL" id="JADGIZ020000020">
    <property type="protein sequence ID" value="KAL2915885.1"/>
    <property type="molecule type" value="Genomic_DNA"/>
</dbReference>
<dbReference type="InterPro" id="IPR055164">
    <property type="entry name" value="EDR1/CTR1/ARMC3-like_pept-like"/>
</dbReference>
<keyword evidence="4" id="KW-1185">Reference proteome</keyword>
<comment type="caution">
    <text evidence="3">The sequence shown here is derived from an EMBL/GenBank/DDBJ whole genome shotgun (WGS) entry which is preliminary data.</text>
</comment>
<evidence type="ECO:0000313" key="4">
    <source>
        <dbReference type="Proteomes" id="UP001527925"/>
    </source>
</evidence>
<feature type="region of interest" description="Disordered" evidence="1">
    <location>
        <begin position="149"/>
        <end position="173"/>
    </location>
</feature>
<organism evidence="3 4">
    <name type="scientific">Polyrhizophydium stewartii</name>
    <dbReference type="NCBI Taxonomy" id="2732419"/>
    <lineage>
        <taxon>Eukaryota</taxon>
        <taxon>Fungi</taxon>
        <taxon>Fungi incertae sedis</taxon>
        <taxon>Chytridiomycota</taxon>
        <taxon>Chytridiomycota incertae sedis</taxon>
        <taxon>Chytridiomycetes</taxon>
        <taxon>Rhizophydiales</taxon>
        <taxon>Rhizophydiales incertae sedis</taxon>
        <taxon>Polyrhizophydium</taxon>
    </lineage>
</organism>
<feature type="region of interest" description="Disordered" evidence="1">
    <location>
        <begin position="107"/>
        <end position="126"/>
    </location>
</feature>
<evidence type="ECO:0000313" key="3">
    <source>
        <dbReference type="EMBL" id="KAL2915885.1"/>
    </source>
</evidence>
<gene>
    <name evidence="3" type="ORF">HK105_204586</name>
</gene>
<feature type="compositionally biased region" description="Gly residues" evidence="1">
    <location>
        <begin position="108"/>
        <end position="122"/>
    </location>
</feature>
<protein>
    <recommendedName>
        <fullName evidence="2">Transglutaminase-like domain-containing protein</fullName>
    </recommendedName>
</protein>
<reference evidence="3 4" key="1">
    <citation type="submission" date="2023-09" db="EMBL/GenBank/DDBJ databases">
        <title>Pangenome analysis of Batrachochytrium dendrobatidis and related Chytrids.</title>
        <authorList>
            <person name="Yacoub M.N."/>
            <person name="Stajich J.E."/>
            <person name="James T.Y."/>
        </authorList>
    </citation>
    <scope>NUCLEOTIDE SEQUENCE [LARGE SCALE GENOMIC DNA]</scope>
    <source>
        <strain evidence="3 4">JEL0888</strain>
    </source>
</reference>